<protein>
    <submittedName>
        <fullName evidence="19">TonB-dependent receptor</fullName>
    </submittedName>
</protein>
<dbReference type="Gene3D" id="2.40.170.20">
    <property type="entry name" value="TonB-dependent receptor, beta-barrel domain"/>
    <property type="match status" value="1"/>
</dbReference>
<evidence type="ECO:0000256" key="7">
    <source>
        <dbReference type="ARBA" id="ARBA00022729"/>
    </source>
</evidence>
<dbReference type="SUPFAM" id="SSF49464">
    <property type="entry name" value="Carboxypeptidase regulatory domain-like"/>
    <property type="match status" value="1"/>
</dbReference>
<reference evidence="19" key="1">
    <citation type="submission" date="2022-07" db="EMBL/GenBank/DDBJ databases">
        <title>Taxonomy of Novel Oxalotrophic and Methylotrophic Bacteria.</title>
        <authorList>
            <person name="Sahin N."/>
            <person name="Tani A."/>
        </authorList>
    </citation>
    <scope>NUCLEOTIDE SEQUENCE</scope>
    <source>
        <strain evidence="19">Y10</strain>
    </source>
</reference>
<keyword evidence="7 16" id="KW-0732">Signal</keyword>
<feature type="chain" id="PRO_5046812509" evidence="16">
    <location>
        <begin position="20"/>
        <end position="815"/>
    </location>
</feature>
<dbReference type="EMBL" id="BRVO01000001">
    <property type="protein sequence ID" value="GLB48560.1"/>
    <property type="molecule type" value="Genomic_DNA"/>
</dbReference>
<evidence type="ECO:0000259" key="18">
    <source>
        <dbReference type="Pfam" id="PF07715"/>
    </source>
</evidence>
<evidence type="ECO:0000313" key="20">
    <source>
        <dbReference type="Proteomes" id="UP001143543"/>
    </source>
</evidence>
<evidence type="ECO:0000256" key="5">
    <source>
        <dbReference type="ARBA" id="ARBA00022496"/>
    </source>
</evidence>
<dbReference type="InterPro" id="IPR008969">
    <property type="entry name" value="CarboxyPept-like_regulatory"/>
</dbReference>
<keyword evidence="9" id="KW-0406">Ion transport</keyword>
<comment type="similarity">
    <text evidence="2 14 15">Belongs to the TonB-dependent receptor family.</text>
</comment>
<evidence type="ECO:0000313" key="19">
    <source>
        <dbReference type="EMBL" id="GLB48560.1"/>
    </source>
</evidence>
<keyword evidence="5" id="KW-0410">Iron transport</keyword>
<gene>
    <name evidence="19" type="ORF">Y10_09280</name>
</gene>
<evidence type="ECO:0000256" key="6">
    <source>
        <dbReference type="ARBA" id="ARBA00022692"/>
    </source>
</evidence>
<feature type="domain" description="TonB-dependent receptor-like beta-barrel" evidence="17">
    <location>
        <begin position="322"/>
        <end position="787"/>
    </location>
</feature>
<keyword evidence="8" id="KW-0408">Iron</keyword>
<evidence type="ECO:0000256" key="11">
    <source>
        <dbReference type="ARBA" id="ARBA00023136"/>
    </source>
</evidence>
<organism evidence="19 20">
    <name type="scientific">Neptunitalea lumnitzerae</name>
    <dbReference type="NCBI Taxonomy" id="2965509"/>
    <lineage>
        <taxon>Bacteria</taxon>
        <taxon>Pseudomonadati</taxon>
        <taxon>Bacteroidota</taxon>
        <taxon>Flavobacteriia</taxon>
        <taxon>Flavobacteriales</taxon>
        <taxon>Flavobacteriaceae</taxon>
        <taxon>Neptunitalea</taxon>
    </lineage>
</organism>
<evidence type="ECO:0000256" key="15">
    <source>
        <dbReference type="RuleBase" id="RU003357"/>
    </source>
</evidence>
<evidence type="ECO:0000256" key="12">
    <source>
        <dbReference type="ARBA" id="ARBA00023170"/>
    </source>
</evidence>
<dbReference type="Proteomes" id="UP001143543">
    <property type="component" value="Unassembled WGS sequence"/>
</dbReference>
<evidence type="ECO:0000256" key="4">
    <source>
        <dbReference type="ARBA" id="ARBA00022452"/>
    </source>
</evidence>
<keyword evidence="13 14" id="KW-0998">Cell outer membrane</keyword>
<dbReference type="Pfam" id="PF00593">
    <property type="entry name" value="TonB_dep_Rec_b-barrel"/>
    <property type="match status" value="1"/>
</dbReference>
<keyword evidence="10 15" id="KW-0798">TonB box</keyword>
<dbReference type="PANTHER" id="PTHR32552:SF68">
    <property type="entry name" value="FERRICHROME OUTER MEMBRANE TRANSPORTER_PHAGE RECEPTOR"/>
    <property type="match status" value="1"/>
</dbReference>
<dbReference type="Pfam" id="PF13715">
    <property type="entry name" value="CarbopepD_reg_2"/>
    <property type="match status" value="1"/>
</dbReference>
<accession>A0ABQ5MHP6</accession>
<evidence type="ECO:0000256" key="13">
    <source>
        <dbReference type="ARBA" id="ARBA00023237"/>
    </source>
</evidence>
<dbReference type="InterPro" id="IPR010105">
    <property type="entry name" value="TonB_sidphr_rcpt"/>
</dbReference>
<dbReference type="InterPro" id="IPR037066">
    <property type="entry name" value="Plug_dom_sf"/>
</dbReference>
<dbReference type="PROSITE" id="PS52016">
    <property type="entry name" value="TONB_DEPENDENT_REC_3"/>
    <property type="match status" value="1"/>
</dbReference>
<feature type="domain" description="TonB-dependent receptor plug" evidence="18">
    <location>
        <begin position="136"/>
        <end position="230"/>
    </location>
</feature>
<dbReference type="PANTHER" id="PTHR32552">
    <property type="entry name" value="FERRICHROME IRON RECEPTOR-RELATED"/>
    <property type="match status" value="1"/>
</dbReference>
<dbReference type="NCBIfam" id="TIGR01783">
    <property type="entry name" value="TonB-siderophor"/>
    <property type="match status" value="1"/>
</dbReference>
<keyword evidence="12 19" id="KW-0675">Receptor</keyword>
<dbReference type="Pfam" id="PF07715">
    <property type="entry name" value="Plug"/>
    <property type="match status" value="1"/>
</dbReference>
<keyword evidence="4 14" id="KW-1134">Transmembrane beta strand</keyword>
<keyword evidence="6 14" id="KW-0812">Transmembrane</keyword>
<keyword evidence="11 14" id="KW-0472">Membrane</keyword>
<evidence type="ECO:0000256" key="16">
    <source>
        <dbReference type="SAM" id="SignalP"/>
    </source>
</evidence>
<comment type="subcellular location">
    <subcellularLocation>
        <location evidence="1 14">Cell outer membrane</location>
        <topology evidence="1 14">Multi-pass membrane protein</topology>
    </subcellularLocation>
</comment>
<evidence type="ECO:0000256" key="14">
    <source>
        <dbReference type="PROSITE-ProRule" id="PRU01360"/>
    </source>
</evidence>
<name>A0ABQ5MHP6_9FLAO</name>
<evidence type="ECO:0000256" key="9">
    <source>
        <dbReference type="ARBA" id="ARBA00023065"/>
    </source>
</evidence>
<keyword evidence="20" id="KW-1185">Reference proteome</keyword>
<dbReference type="Gene3D" id="2.170.130.10">
    <property type="entry name" value="TonB-dependent receptor, plug domain"/>
    <property type="match status" value="1"/>
</dbReference>
<dbReference type="SUPFAM" id="SSF56935">
    <property type="entry name" value="Porins"/>
    <property type="match status" value="1"/>
</dbReference>
<dbReference type="Gene3D" id="2.60.40.1120">
    <property type="entry name" value="Carboxypeptidase-like, regulatory domain"/>
    <property type="match status" value="1"/>
</dbReference>
<comment type="caution">
    <text evidence="19">The sequence shown here is derived from an EMBL/GenBank/DDBJ whole genome shotgun (WGS) entry which is preliminary data.</text>
</comment>
<dbReference type="InterPro" id="IPR036942">
    <property type="entry name" value="Beta-barrel_TonB_sf"/>
</dbReference>
<proteinExistence type="inferred from homology"/>
<dbReference type="CDD" id="cd01347">
    <property type="entry name" value="ligand_gated_channel"/>
    <property type="match status" value="1"/>
</dbReference>
<dbReference type="RefSeq" id="WP_281764194.1">
    <property type="nucleotide sequence ID" value="NZ_BRVO01000001.1"/>
</dbReference>
<evidence type="ECO:0000256" key="1">
    <source>
        <dbReference type="ARBA" id="ARBA00004571"/>
    </source>
</evidence>
<sequence length="815" mass="89745">MRNVLAIVFLLLGVYSASAQSGKITGNVQDEKMQMPIVYANVTLVNTAIGATTDVNGDFTLNNVPVGSYKLKITAIGYTSFSQSIEVSANETVTIGTVNLKEDTEVLNEVVVQNSRANKFTKEKSVTVAKMDLKDIENPQVYNVISSTVLEEQIVTNFDDALKNAPGIDKLWESTGRGSDGAGYYSLRGFSVQPTMVNGLPALTNGSPDPANIESIEVIKGPSGTLFGSSLISYGGLINLNTKQPFYGYKGQVSYTGGSYGLNRVTADVNALLSDEKQIAMRVNTAYHTQNSFQDAGFRKSFFVAPSLAYQVNDKLSFHINTEFYTGKSTNQTMLFLDRGTELRVHNLDELGYDHKRSYTSNDLYIETPSYSLQGQMRYKINDQWTSQTAYSRSSAKSEGIYSYIYEITRYTPMTEGVVFQRYFNDQNSETLGTDIQQNFIGEFNIGSVKNKMVVGLDYFNQTVINNGSGYVSNGMIYIGDDLAGFNQNVLGVTDASQYTDDTGVLTHAGSYALLANTSANISKSSQEIYSAYASDVVYILPQLSAMASLRVDHFSNDEYNQTVLSPKFGIVYQPILDKVSLFANYMDGFSNVGFASDQIEGQEVVRSFDPEHATQLEFGTKLNLLDGKLAATFSYYDINVKDMVYSITQDAVDPNIAYNTINLQNGEQESKGFEASVIANPFKGFNIIAGYSYNDSKLVEGDADFMGRRPESAGPQNLANLWASYKFTGGTLNGFGLGFGGNYASENKIFNRNLGGTFALDSYTVLNASVFYGNEDFRLGLKLDNIANKEYYKGWSTISPQMLRSISANFTYMF</sequence>
<evidence type="ECO:0000256" key="2">
    <source>
        <dbReference type="ARBA" id="ARBA00009810"/>
    </source>
</evidence>
<dbReference type="InterPro" id="IPR000531">
    <property type="entry name" value="Beta-barrel_TonB"/>
</dbReference>
<feature type="signal peptide" evidence="16">
    <location>
        <begin position="1"/>
        <end position="19"/>
    </location>
</feature>
<evidence type="ECO:0000256" key="8">
    <source>
        <dbReference type="ARBA" id="ARBA00023004"/>
    </source>
</evidence>
<evidence type="ECO:0000259" key="17">
    <source>
        <dbReference type="Pfam" id="PF00593"/>
    </source>
</evidence>
<dbReference type="InterPro" id="IPR039426">
    <property type="entry name" value="TonB-dep_rcpt-like"/>
</dbReference>
<dbReference type="InterPro" id="IPR012910">
    <property type="entry name" value="Plug_dom"/>
</dbReference>
<evidence type="ECO:0000256" key="10">
    <source>
        <dbReference type="ARBA" id="ARBA00023077"/>
    </source>
</evidence>
<evidence type="ECO:0000256" key="3">
    <source>
        <dbReference type="ARBA" id="ARBA00022448"/>
    </source>
</evidence>
<keyword evidence="3 14" id="KW-0813">Transport</keyword>